<keyword evidence="11" id="KW-0968">Cytoplasmic vesicle</keyword>
<dbReference type="GO" id="GO:0005789">
    <property type="term" value="C:endoplasmic reticulum membrane"/>
    <property type="evidence" value="ECO:0007669"/>
    <property type="project" value="UniProtKB-SubCell"/>
</dbReference>
<gene>
    <name evidence="14" type="ORF">EgrG_000664500</name>
</gene>
<feature type="transmembrane region" description="Helical" evidence="13">
    <location>
        <begin position="9"/>
        <end position="29"/>
    </location>
</feature>
<dbReference type="OrthoDB" id="432685at2759"/>
<accession>A0A068WMG0</accession>
<dbReference type="GO" id="GO:2000010">
    <property type="term" value="P:positive regulation of protein localization to cell surface"/>
    <property type="evidence" value="ECO:0007669"/>
    <property type="project" value="TreeGrafter"/>
</dbReference>
<name>A0A068WMG0_ECHGR</name>
<evidence type="ECO:0000256" key="9">
    <source>
        <dbReference type="ARBA" id="ARBA00023140"/>
    </source>
</evidence>
<evidence type="ECO:0000256" key="5">
    <source>
        <dbReference type="ARBA" id="ARBA00022692"/>
    </source>
</evidence>
<evidence type="ECO:0000313" key="14">
    <source>
        <dbReference type="EMBL" id="CDS18804.1"/>
    </source>
</evidence>
<dbReference type="GO" id="GO:0051131">
    <property type="term" value="P:chaperone-mediated protein complex assembly"/>
    <property type="evidence" value="ECO:0007669"/>
    <property type="project" value="TreeGrafter"/>
</dbReference>
<dbReference type="EMBL" id="LK028578">
    <property type="protein sequence ID" value="CDS18804.1"/>
    <property type="molecule type" value="Genomic_DNA"/>
</dbReference>
<evidence type="ECO:0000256" key="2">
    <source>
        <dbReference type="ARBA" id="ARBA00004541"/>
    </source>
</evidence>
<comment type="similarity">
    <text evidence="4">Belongs to the DoxX family.</text>
</comment>
<evidence type="ECO:0000256" key="8">
    <source>
        <dbReference type="ARBA" id="ARBA00023136"/>
    </source>
</evidence>
<evidence type="ECO:0000256" key="10">
    <source>
        <dbReference type="ARBA" id="ARBA00023186"/>
    </source>
</evidence>
<keyword evidence="8 13" id="KW-0472">Membrane</keyword>
<dbReference type="Proteomes" id="UP000492820">
    <property type="component" value="Unassembled WGS sequence"/>
</dbReference>
<keyword evidence="6" id="KW-0256">Endoplasmic reticulum</keyword>
<evidence type="ECO:0000313" key="15">
    <source>
        <dbReference type="Proteomes" id="UP000492820"/>
    </source>
</evidence>
<proteinExistence type="inferred from homology"/>
<reference evidence="16" key="3">
    <citation type="submission" date="2020-10" db="UniProtKB">
        <authorList>
            <consortium name="WormBaseParasite"/>
        </authorList>
    </citation>
    <scope>IDENTIFICATION</scope>
</reference>
<reference evidence="14 15" key="1">
    <citation type="journal article" date="2013" name="Nature">
        <title>The genomes of four tapeworm species reveal adaptations to parasitism.</title>
        <authorList>
            <person name="Tsai I.J."/>
            <person name="Zarowiecki M."/>
            <person name="Holroyd N."/>
            <person name="Garciarrubio A."/>
            <person name="Sanchez-Flores A."/>
            <person name="Brooks K.L."/>
            <person name="Tracey A."/>
            <person name="Bobes R.J."/>
            <person name="Fragoso G."/>
            <person name="Sciutto E."/>
            <person name="Aslett M."/>
            <person name="Beasley H."/>
            <person name="Bennett H.M."/>
            <person name="Cai J."/>
            <person name="Camicia F."/>
            <person name="Clark R."/>
            <person name="Cucher M."/>
            <person name="De Silva N."/>
            <person name="Day T.A."/>
            <person name="Deplazes P."/>
            <person name="Estrada K."/>
            <person name="Fernandez C."/>
            <person name="Holland P.W."/>
            <person name="Hou J."/>
            <person name="Hu S."/>
            <person name="Huckvale T."/>
            <person name="Hung S.S."/>
            <person name="Kamenetzky L."/>
            <person name="Keane J.A."/>
            <person name="Kiss F."/>
            <person name="Koziol U."/>
            <person name="Lambert O."/>
            <person name="Liu K."/>
            <person name="Luo X."/>
            <person name="Luo Y."/>
            <person name="Macchiaroli N."/>
            <person name="Nichol S."/>
            <person name="Paps J."/>
            <person name="Parkinson J."/>
            <person name="Pouchkina-Stantcheva N."/>
            <person name="Riddiford N."/>
            <person name="Rosenzvit M."/>
            <person name="Salinas G."/>
            <person name="Wasmuth J.D."/>
            <person name="Zamanian M."/>
            <person name="Zheng Y."/>
            <person name="Cai X."/>
            <person name="Soberon X."/>
            <person name="Olson P.D."/>
            <person name="Laclette J.P."/>
            <person name="Brehm K."/>
            <person name="Berriman M."/>
            <person name="Garciarrubio A."/>
            <person name="Bobes R.J."/>
            <person name="Fragoso G."/>
            <person name="Sanchez-Flores A."/>
            <person name="Estrada K."/>
            <person name="Cevallos M.A."/>
            <person name="Morett E."/>
            <person name="Gonzalez V."/>
            <person name="Portillo T."/>
            <person name="Ochoa-Leyva A."/>
            <person name="Jose M.V."/>
            <person name="Sciutto E."/>
            <person name="Landa A."/>
            <person name="Jimenez L."/>
            <person name="Valdes V."/>
            <person name="Carrero J.C."/>
            <person name="Larralde C."/>
            <person name="Morales-Montor J."/>
            <person name="Limon-Lason J."/>
            <person name="Soberon X."/>
            <person name="Laclette J.P."/>
        </authorList>
    </citation>
    <scope>NUCLEOTIDE SEQUENCE [LARGE SCALE GENOMIC DNA]</scope>
</reference>
<sequence>MSDVALKSISIIIGAFFALFGVLKVAPLFSADLYHDMRGIFARSAKVFPLQRFTGWRPEADAMRRFCGAVEMVCGVVLMVGRVDIADMANVALMVLLFFILFANWALGEGLKEASHAIVLGLVLTCRFVIRLQILRQCGGEDQPFHAVN</sequence>
<evidence type="ECO:0000256" key="13">
    <source>
        <dbReference type="SAM" id="Phobius"/>
    </source>
</evidence>
<keyword evidence="9" id="KW-0576">Peroxisome</keyword>
<keyword evidence="10" id="KW-0143">Chaperone</keyword>
<evidence type="ECO:0000256" key="11">
    <source>
        <dbReference type="ARBA" id="ARBA00023329"/>
    </source>
</evidence>
<evidence type="ECO:0000313" key="16">
    <source>
        <dbReference type="WBParaSite" id="EgrG_000664500"/>
    </source>
</evidence>
<dbReference type="PANTHER" id="PTHR13163:SF0">
    <property type="entry name" value="NOVEL ACETYLCHOLINE RECEPTOR CHAPERONE"/>
    <property type="match status" value="1"/>
</dbReference>
<feature type="transmembrane region" description="Helical" evidence="13">
    <location>
        <begin position="88"/>
        <end position="108"/>
    </location>
</feature>
<organism evidence="14">
    <name type="scientific">Echinococcus granulosus</name>
    <name type="common">Hydatid tapeworm</name>
    <dbReference type="NCBI Taxonomy" id="6210"/>
    <lineage>
        <taxon>Eukaryota</taxon>
        <taxon>Metazoa</taxon>
        <taxon>Spiralia</taxon>
        <taxon>Lophotrochozoa</taxon>
        <taxon>Platyhelminthes</taxon>
        <taxon>Cestoda</taxon>
        <taxon>Eucestoda</taxon>
        <taxon>Cyclophyllidea</taxon>
        <taxon>Taeniidae</taxon>
        <taxon>Echinococcus</taxon>
        <taxon>Echinococcus granulosus group</taxon>
    </lineage>
</organism>
<dbReference type="GO" id="GO:0005778">
    <property type="term" value="C:peroxisomal membrane"/>
    <property type="evidence" value="ECO:0007669"/>
    <property type="project" value="UniProtKB-SubCell"/>
</dbReference>
<evidence type="ECO:0000256" key="12">
    <source>
        <dbReference type="ARBA" id="ARBA00024424"/>
    </source>
</evidence>
<protein>
    <recommendedName>
        <fullName evidence="12">Novel acetylcholine receptor chaperone</fullName>
    </recommendedName>
</protein>
<reference evidence="14" key="2">
    <citation type="submission" date="2014-06" db="EMBL/GenBank/DDBJ databases">
        <authorList>
            <person name="Aslett M."/>
        </authorList>
    </citation>
    <scope>NUCLEOTIDE SEQUENCE</scope>
</reference>
<evidence type="ECO:0000256" key="4">
    <source>
        <dbReference type="ARBA" id="ARBA00006679"/>
    </source>
</evidence>
<dbReference type="InterPro" id="IPR040399">
    <property type="entry name" value="TMEM35A/B"/>
</dbReference>
<evidence type="ECO:0000256" key="7">
    <source>
        <dbReference type="ARBA" id="ARBA00022989"/>
    </source>
</evidence>
<dbReference type="WBParaSite" id="EgrG_000664500">
    <property type="protein sequence ID" value="EgrG_000664500"/>
    <property type="gene ID" value="EgrG_000664500"/>
</dbReference>
<dbReference type="GO" id="GO:0031410">
    <property type="term" value="C:cytoplasmic vesicle"/>
    <property type="evidence" value="ECO:0007669"/>
    <property type="project" value="UniProtKB-SubCell"/>
</dbReference>
<keyword evidence="5 13" id="KW-0812">Transmembrane</keyword>
<dbReference type="PANTHER" id="PTHR13163">
    <property type="entry name" value="SPINAL CORD EXPRESSION PROTEIN 4"/>
    <property type="match status" value="1"/>
</dbReference>
<comment type="subcellular location">
    <subcellularLocation>
        <location evidence="2">Cytoplasmic vesicle</location>
    </subcellularLocation>
    <subcellularLocation>
        <location evidence="1">Endoplasmic reticulum membrane</location>
        <topology evidence="1">Multi-pass membrane protein</topology>
    </subcellularLocation>
    <subcellularLocation>
        <location evidence="3">Peroxisome membrane</location>
        <topology evidence="3">Multi-pass membrane protein</topology>
    </subcellularLocation>
</comment>
<dbReference type="AlphaFoldDB" id="A0A068WMG0"/>
<evidence type="ECO:0000256" key="1">
    <source>
        <dbReference type="ARBA" id="ARBA00004477"/>
    </source>
</evidence>
<evidence type="ECO:0000256" key="6">
    <source>
        <dbReference type="ARBA" id="ARBA00022824"/>
    </source>
</evidence>
<keyword evidence="7 13" id="KW-1133">Transmembrane helix</keyword>
<evidence type="ECO:0000256" key="3">
    <source>
        <dbReference type="ARBA" id="ARBA00004585"/>
    </source>
</evidence>